<evidence type="ECO:0000313" key="4">
    <source>
        <dbReference type="Proteomes" id="UP000093694"/>
    </source>
</evidence>
<keyword evidence="4" id="KW-1185">Reference proteome</keyword>
<evidence type="ECO:0000313" key="1">
    <source>
        <dbReference type="EMBL" id="OAA93782.1"/>
    </source>
</evidence>
<comment type="caution">
    <text evidence="1">The sequence shown here is derived from an EMBL/GenBank/DDBJ whole genome shotgun (WGS) entry which is preliminary data.</text>
</comment>
<sequence>MEETKDNTYLKVNAANKIACVRKEDEFEDFSYEDEDKIMKTELKKELKSWKPIEEDFSLEYHLNRLTKVELLNIARNLYINKISSLKKEELKNRILELYEEKSYFLIENIDVERFEFLIDLARKKFCKVRYTDIQINDIGYFRDMAFLFTGILNEEDVIIMPEELQKIVLNKDNKSLRDRMKNNGQVIKLFWGMCNYYGVIHIDDFKQLIKKYIDFDLSSMDLKIVLENGAAYYNEFEYDGNIGNDVLVDNVDDIFLKQHKRIDLDFYPFKKEELLAAARADFQDKTKAYKKFHSFLIDNFDIDVNVAEDLIFSLEADIKNDEKISDAISDFLSNFQLSNVDESNFIGSEVIKFANNIRQWTIKGYTPMELSQPTAVNKKKIGRNDPCPCGSGKKYKKCCGRG</sequence>
<dbReference type="PANTHER" id="PTHR33747:SF1">
    <property type="entry name" value="ADENYLATE CYCLASE-ASSOCIATED CAP C-TERMINAL DOMAIN-CONTAINING PROTEIN"/>
    <property type="match status" value="1"/>
</dbReference>
<gene>
    <name evidence="2" type="ORF">CLCOS_11610</name>
    <name evidence="1" type="ORF">WX73_04004</name>
</gene>
<dbReference type="EMBL" id="LITQ01000010">
    <property type="protein sequence ID" value="OAA93782.1"/>
    <property type="molecule type" value="Genomic_DNA"/>
</dbReference>
<evidence type="ECO:0000313" key="3">
    <source>
        <dbReference type="Proteomes" id="UP000077384"/>
    </source>
</evidence>
<reference evidence="2 4" key="2">
    <citation type="journal article" date="2016" name="Front. Microbiol.">
        <title>Industrial Acetogenic Biocatalysts: A Comparative Metabolic and Genomic Analysis.</title>
        <authorList>
            <person name="Bengelsdorf F."/>
            <person name="Poehlein A."/>
            <person name="Sonja S."/>
            <person name="Erz C."/>
            <person name="Hummel T."/>
            <person name="Hoffmeister S."/>
            <person name="Daniel R."/>
            <person name="Durre P."/>
        </authorList>
    </citation>
    <scope>NUCLEOTIDE SEQUENCE [LARGE SCALE GENOMIC DNA]</scope>
    <source>
        <strain evidence="2 4">PTA-10522</strain>
    </source>
</reference>
<dbReference type="PANTHER" id="PTHR33747">
    <property type="entry name" value="UPF0225 PROTEIN SCO1677"/>
    <property type="match status" value="1"/>
</dbReference>
<evidence type="ECO:0000313" key="2">
    <source>
        <dbReference type="EMBL" id="OBR96072.1"/>
    </source>
</evidence>
<dbReference type="PATRIC" id="fig|1705578.3.peg.4100"/>
<dbReference type="Proteomes" id="UP000093694">
    <property type="component" value="Unassembled WGS sequence"/>
</dbReference>
<dbReference type="InterPro" id="IPR004027">
    <property type="entry name" value="SEC_C_motif"/>
</dbReference>
<protein>
    <recommendedName>
        <fullName evidence="5">Preprotein translocase subunit SecA</fullName>
    </recommendedName>
</protein>
<dbReference type="EMBL" id="LROR01000035">
    <property type="protein sequence ID" value="OBR96072.1"/>
    <property type="molecule type" value="Genomic_DNA"/>
</dbReference>
<dbReference type="Gene3D" id="3.10.450.50">
    <property type="match status" value="1"/>
</dbReference>
<dbReference type="AlphaFoldDB" id="A0A162LBA2"/>
<dbReference type="SUPFAM" id="SSF103642">
    <property type="entry name" value="Sec-C motif"/>
    <property type="match status" value="1"/>
</dbReference>
<proteinExistence type="predicted"/>
<organism evidence="1 3">
    <name type="scientific">Clostridium coskatii</name>
    <dbReference type="NCBI Taxonomy" id="1705578"/>
    <lineage>
        <taxon>Bacteria</taxon>
        <taxon>Bacillati</taxon>
        <taxon>Bacillota</taxon>
        <taxon>Clostridia</taxon>
        <taxon>Eubacteriales</taxon>
        <taxon>Clostridiaceae</taxon>
        <taxon>Clostridium</taxon>
    </lineage>
</organism>
<accession>A0A162LBA2</accession>
<dbReference type="Proteomes" id="UP000077384">
    <property type="component" value="Unassembled WGS sequence"/>
</dbReference>
<dbReference type="RefSeq" id="WP_063600699.1">
    <property type="nucleotide sequence ID" value="NZ_LITQ01000010.1"/>
</dbReference>
<name>A0A162LBA2_9CLOT</name>
<reference evidence="1 3" key="1">
    <citation type="journal article" date="2015" name="Biotechnol. Bioeng.">
        <title>Genome sequence and phenotypic characterization of Caulobacter segnis.</title>
        <authorList>
            <person name="Patel S."/>
            <person name="Fletcher B."/>
            <person name="Scott D.C."/>
            <person name="Ely B."/>
        </authorList>
    </citation>
    <scope>NUCLEOTIDE SEQUENCE [LARGE SCALE GENOMIC DNA]</scope>
    <source>
        <strain evidence="1 3">PS02</strain>
    </source>
</reference>
<evidence type="ECO:0008006" key="5">
    <source>
        <dbReference type="Google" id="ProtNLM"/>
    </source>
</evidence>
<dbReference type="Pfam" id="PF02810">
    <property type="entry name" value="SEC-C"/>
    <property type="match status" value="1"/>
</dbReference>